<keyword evidence="4 6" id="KW-0472">Membrane</keyword>
<evidence type="ECO:0000256" key="6">
    <source>
        <dbReference type="SAM" id="Phobius"/>
    </source>
</evidence>
<dbReference type="EMBL" id="JBFNXR010000021">
    <property type="protein sequence ID" value="MEW9854708.1"/>
    <property type="molecule type" value="Genomic_DNA"/>
</dbReference>
<keyword evidence="3 6" id="KW-1133">Transmembrane helix</keyword>
<organism evidence="8 9">
    <name type="scientific">Novosphingobium rhizovicinum</name>
    <dbReference type="NCBI Taxonomy" id="3228928"/>
    <lineage>
        <taxon>Bacteria</taxon>
        <taxon>Pseudomonadati</taxon>
        <taxon>Pseudomonadota</taxon>
        <taxon>Alphaproteobacteria</taxon>
        <taxon>Sphingomonadales</taxon>
        <taxon>Sphingomonadaceae</taxon>
        <taxon>Novosphingobium</taxon>
    </lineage>
</organism>
<evidence type="ECO:0000256" key="2">
    <source>
        <dbReference type="ARBA" id="ARBA00022692"/>
    </source>
</evidence>
<proteinExistence type="predicted"/>
<dbReference type="InterPro" id="IPR013525">
    <property type="entry name" value="ABC2_TM"/>
</dbReference>
<name>A0ABV3R9D5_9SPHN</name>
<feature type="transmembrane region" description="Helical" evidence="6">
    <location>
        <begin position="322"/>
        <end position="348"/>
    </location>
</feature>
<dbReference type="Pfam" id="PF12698">
    <property type="entry name" value="ABC2_membrane_3"/>
    <property type="match status" value="1"/>
</dbReference>
<comment type="caution">
    <text evidence="8">The sequence shown here is derived from an EMBL/GenBank/DDBJ whole genome shotgun (WGS) entry which is preliminary data.</text>
</comment>
<evidence type="ECO:0000259" key="7">
    <source>
        <dbReference type="Pfam" id="PF12698"/>
    </source>
</evidence>
<evidence type="ECO:0000256" key="5">
    <source>
        <dbReference type="SAM" id="MobiDB-lite"/>
    </source>
</evidence>
<gene>
    <name evidence="8" type="ORF">ABUH87_05900</name>
</gene>
<feature type="transmembrane region" description="Helical" evidence="6">
    <location>
        <begin position="278"/>
        <end position="301"/>
    </location>
</feature>
<keyword evidence="9" id="KW-1185">Reference proteome</keyword>
<evidence type="ECO:0000256" key="3">
    <source>
        <dbReference type="ARBA" id="ARBA00022989"/>
    </source>
</evidence>
<dbReference type="RefSeq" id="WP_367771084.1">
    <property type="nucleotide sequence ID" value="NZ_JBFNXR010000021.1"/>
</dbReference>
<evidence type="ECO:0000313" key="8">
    <source>
        <dbReference type="EMBL" id="MEW9854708.1"/>
    </source>
</evidence>
<evidence type="ECO:0000256" key="1">
    <source>
        <dbReference type="ARBA" id="ARBA00004141"/>
    </source>
</evidence>
<evidence type="ECO:0000313" key="9">
    <source>
        <dbReference type="Proteomes" id="UP001556118"/>
    </source>
</evidence>
<evidence type="ECO:0000256" key="4">
    <source>
        <dbReference type="ARBA" id="ARBA00023136"/>
    </source>
</evidence>
<accession>A0ABV3R9D5</accession>
<dbReference type="Proteomes" id="UP001556118">
    <property type="component" value="Unassembled WGS sequence"/>
</dbReference>
<feature type="transmembrane region" description="Helical" evidence="6">
    <location>
        <begin position="232"/>
        <end position="258"/>
    </location>
</feature>
<sequence>MTGLQGGKSGRLSRLSAAYVVARRDFMAILFSRSFLFFLLGPLFPIVVASFAGGVGAQLRDTVDRPQLGAAMTDKDVTAMLNARAELAKTLGDIVPKVVVLRRLAPGESYDPAQALAGGRRDIGAVLTGSLDRPVLTGTKERIEDWRGPVALIAASAVGGVARPLPEVTLQSMATSTASERTGQLLTAQAAQTLLFLLTMLLAGMVLSNLVEEKGNKVIEILAAAIPMDAVFLGKLFAMLAISFVGIAVWGSAAGVFVMSADSGLAAMAEPAVGWPAMIVLGVVYFAMAYLLLGSVFLALGSLATTVREVQTLSMPATMMQLLVFFLASFAMMQPGSAAETAAVVFPFSSPYAMVARAAQQPGLGQHLLAIGWQSLCVMAIVRAGSQLFRRRVMKSGPARGGGLRVFRRKRQTELPESAH</sequence>
<feature type="domain" description="ABC-2 type transporter transmembrane" evidence="7">
    <location>
        <begin position="168"/>
        <end position="381"/>
    </location>
</feature>
<reference evidence="8 9" key="1">
    <citation type="submission" date="2024-06" db="EMBL/GenBank/DDBJ databases">
        <title>Novosphingobium rhizovicinus M1R2S20.</title>
        <authorList>
            <person name="Sun J.-Q."/>
        </authorList>
    </citation>
    <scope>NUCLEOTIDE SEQUENCE [LARGE SCALE GENOMIC DNA]</scope>
    <source>
        <strain evidence="8 9">M1R2S20</strain>
    </source>
</reference>
<comment type="subcellular location">
    <subcellularLocation>
        <location evidence="1">Membrane</location>
        <topology evidence="1">Multi-pass membrane protein</topology>
    </subcellularLocation>
</comment>
<feature type="transmembrane region" description="Helical" evidence="6">
    <location>
        <begin position="368"/>
        <end position="386"/>
    </location>
</feature>
<keyword evidence="2 6" id="KW-0812">Transmembrane</keyword>
<feature type="transmembrane region" description="Helical" evidence="6">
    <location>
        <begin position="35"/>
        <end position="57"/>
    </location>
</feature>
<feature type="region of interest" description="Disordered" evidence="5">
    <location>
        <begin position="400"/>
        <end position="420"/>
    </location>
</feature>
<protein>
    <submittedName>
        <fullName evidence="8">ABC transporter permease</fullName>
    </submittedName>
</protein>